<dbReference type="EMBL" id="MU404352">
    <property type="protein sequence ID" value="KAI1615466.1"/>
    <property type="molecule type" value="Genomic_DNA"/>
</dbReference>
<dbReference type="PANTHER" id="PTHR28027:SF2">
    <property type="entry name" value="TRANSCRIPTIONAL REGULATOR MIT1"/>
    <property type="match status" value="1"/>
</dbReference>
<sequence>MQPGSDFQPSFYGFVETRNDTMIVIQACLQGRLHFVQRRATPSERPFVAQSGHVFVYEVKASGIQRWTDGVHWSPSRTAETEYEPMSTKDAVPHRHKELYGPLAKSFNFKAGELVKKTISIKESGNSGTIWHVVSYYRSLDVLQDLLRTPSMDQHCGRQI</sequence>
<dbReference type="Proteomes" id="UP001203852">
    <property type="component" value="Unassembled WGS sequence"/>
</dbReference>
<dbReference type="InterPro" id="IPR018608">
    <property type="entry name" value="Gti1/Pac2"/>
</dbReference>
<proteinExistence type="inferred from homology"/>
<evidence type="ECO:0000256" key="1">
    <source>
        <dbReference type="ARBA" id="ARBA00008359"/>
    </source>
</evidence>
<dbReference type="GO" id="GO:0003677">
    <property type="term" value="F:DNA binding"/>
    <property type="evidence" value="ECO:0007669"/>
    <property type="project" value="TreeGrafter"/>
</dbReference>
<evidence type="ECO:0000313" key="2">
    <source>
        <dbReference type="EMBL" id="KAI1615466.1"/>
    </source>
</evidence>
<keyword evidence="3" id="KW-1185">Reference proteome</keyword>
<accession>A0AAN6E060</accession>
<dbReference type="AlphaFoldDB" id="A0AAN6E060"/>
<protein>
    <submittedName>
        <fullName evidence="2">Gti1/Pac2 family-domain-containing protein</fullName>
    </submittedName>
</protein>
<dbReference type="Pfam" id="PF09729">
    <property type="entry name" value="Gti1_Pac2"/>
    <property type="match status" value="2"/>
</dbReference>
<comment type="caution">
    <text evidence="2">The sequence shown here is derived from an EMBL/GenBank/DDBJ whole genome shotgun (WGS) entry which is preliminary data.</text>
</comment>
<gene>
    <name evidence="2" type="ORF">EDD36DRAFT_189542</name>
</gene>
<reference evidence="2" key="1">
    <citation type="journal article" date="2022" name="bioRxiv">
        <title>Deciphering the potential niche of two novel black yeast fungi from a biological soil crust based on their genomes, phenotypes, and melanin regulation.</title>
        <authorList>
            <consortium name="DOE Joint Genome Institute"/>
            <person name="Carr E.C."/>
            <person name="Barton Q."/>
            <person name="Grambo S."/>
            <person name="Sullivan M."/>
            <person name="Renfro C.M."/>
            <person name="Kuo A."/>
            <person name="Pangilinan J."/>
            <person name="Lipzen A."/>
            <person name="Keymanesh K."/>
            <person name="Savage E."/>
            <person name="Barry K."/>
            <person name="Grigoriev I.V."/>
            <person name="Riekhof W.R."/>
            <person name="Harris S.S."/>
        </authorList>
    </citation>
    <scope>NUCLEOTIDE SEQUENCE</scope>
    <source>
        <strain evidence="2">JF 03-4F</strain>
    </source>
</reference>
<dbReference type="PANTHER" id="PTHR28027">
    <property type="entry name" value="TRANSCRIPTIONAL REGULATOR MIT1"/>
    <property type="match status" value="1"/>
</dbReference>
<comment type="similarity">
    <text evidence="1">Belongs to the MIT1/WOR1 family.</text>
</comment>
<name>A0AAN6E060_9EURO</name>
<organism evidence="2 3">
    <name type="scientific">Exophiala viscosa</name>
    <dbReference type="NCBI Taxonomy" id="2486360"/>
    <lineage>
        <taxon>Eukaryota</taxon>
        <taxon>Fungi</taxon>
        <taxon>Dikarya</taxon>
        <taxon>Ascomycota</taxon>
        <taxon>Pezizomycotina</taxon>
        <taxon>Eurotiomycetes</taxon>
        <taxon>Chaetothyriomycetidae</taxon>
        <taxon>Chaetothyriales</taxon>
        <taxon>Herpotrichiellaceae</taxon>
        <taxon>Exophiala</taxon>
    </lineage>
</organism>
<evidence type="ECO:0000313" key="3">
    <source>
        <dbReference type="Proteomes" id="UP001203852"/>
    </source>
</evidence>